<reference evidence="4" key="1">
    <citation type="journal article" date="2019" name="Int. J. Syst. Evol. Microbiol.">
        <title>The Global Catalogue of Microorganisms (GCM) 10K type strain sequencing project: providing services to taxonomists for standard genome sequencing and annotation.</title>
        <authorList>
            <consortium name="The Broad Institute Genomics Platform"/>
            <consortium name="The Broad Institute Genome Sequencing Center for Infectious Disease"/>
            <person name="Wu L."/>
            <person name="Ma J."/>
        </authorList>
    </citation>
    <scope>NUCLEOTIDE SEQUENCE [LARGE SCALE GENOMIC DNA]</scope>
    <source>
        <strain evidence="4">CCTCC AB 2013263</strain>
    </source>
</reference>
<sequence>MTRRWSVQEAKANFSELLREAEKEPQIITRHGKVVGVVNGPERAAQAEPKPSVLELLRGDFQFSPEARAEAQDMPGDWLNRAELTLRPAPFSELEEEEAAS</sequence>
<dbReference type="InterPro" id="IPR006442">
    <property type="entry name" value="Antitoxin_Phd/YefM"/>
</dbReference>
<protein>
    <recommendedName>
        <fullName evidence="2">Antitoxin</fullName>
    </recommendedName>
</protein>
<comment type="caution">
    <text evidence="3">The sequence shown here is derived from an EMBL/GenBank/DDBJ whole genome shotgun (WGS) entry which is preliminary data.</text>
</comment>
<evidence type="ECO:0000256" key="1">
    <source>
        <dbReference type="ARBA" id="ARBA00009981"/>
    </source>
</evidence>
<dbReference type="NCBIfam" id="TIGR01552">
    <property type="entry name" value="phd_fam"/>
    <property type="match status" value="1"/>
</dbReference>
<name>A0ABV8A390_9DEIO</name>
<gene>
    <name evidence="3" type="ORF">ACFOPQ_05095</name>
</gene>
<dbReference type="RefSeq" id="WP_380076290.1">
    <property type="nucleotide sequence ID" value="NZ_JBHRZF010000046.1"/>
</dbReference>
<evidence type="ECO:0000313" key="4">
    <source>
        <dbReference type="Proteomes" id="UP001595748"/>
    </source>
</evidence>
<evidence type="ECO:0000313" key="3">
    <source>
        <dbReference type="EMBL" id="MFC3860139.1"/>
    </source>
</evidence>
<dbReference type="Proteomes" id="UP001595748">
    <property type="component" value="Unassembled WGS sequence"/>
</dbReference>
<dbReference type="Gene3D" id="3.40.1620.10">
    <property type="entry name" value="YefM-like domain"/>
    <property type="match status" value="1"/>
</dbReference>
<dbReference type="InterPro" id="IPR036165">
    <property type="entry name" value="YefM-like_sf"/>
</dbReference>
<dbReference type="SUPFAM" id="SSF143120">
    <property type="entry name" value="YefM-like"/>
    <property type="match status" value="1"/>
</dbReference>
<comment type="function">
    <text evidence="2">Antitoxin component of a type II toxin-antitoxin (TA) system.</text>
</comment>
<evidence type="ECO:0000256" key="2">
    <source>
        <dbReference type="RuleBase" id="RU362080"/>
    </source>
</evidence>
<dbReference type="Pfam" id="PF02604">
    <property type="entry name" value="PhdYeFM_antitox"/>
    <property type="match status" value="1"/>
</dbReference>
<accession>A0ABV8A390</accession>
<comment type="similarity">
    <text evidence="1 2">Belongs to the phD/YefM antitoxin family.</text>
</comment>
<organism evidence="3 4">
    <name type="scientific">Deinococcus antarcticus</name>
    <dbReference type="NCBI Taxonomy" id="1298767"/>
    <lineage>
        <taxon>Bacteria</taxon>
        <taxon>Thermotogati</taxon>
        <taxon>Deinococcota</taxon>
        <taxon>Deinococci</taxon>
        <taxon>Deinococcales</taxon>
        <taxon>Deinococcaceae</taxon>
        <taxon>Deinococcus</taxon>
    </lineage>
</organism>
<proteinExistence type="inferred from homology"/>
<keyword evidence="4" id="KW-1185">Reference proteome</keyword>
<dbReference type="EMBL" id="JBHRZF010000046">
    <property type="protein sequence ID" value="MFC3860139.1"/>
    <property type="molecule type" value="Genomic_DNA"/>
</dbReference>